<evidence type="ECO:0000313" key="2">
    <source>
        <dbReference type="Proteomes" id="UP001141552"/>
    </source>
</evidence>
<name>A0A9Q0JN56_9ROSI</name>
<proteinExistence type="predicted"/>
<protein>
    <submittedName>
        <fullName evidence="1">Hexaprenyldihydroxybenzoate methyltransferase, mitochondrial</fullName>
    </submittedName>
</protein>
<accession>A0A9Q0JN56</accession>
<dbReference type="EMBL" id="JAKUCV010001289">
    <property type="protein sequence ID" value="KAJ4847022.1"/>
    <property type="molecule type" value="Genomic_DNA"/>
</dbReference>
<organism evidence="1 2">
    <name type="scientific">Turnera subulata</name>
    <dbReference type="NCBI Taxonomy" id="218843"/>
    <lineage>
        <taxon>Eukaryota</taxon>
        <taxon>Viridiplantae</taxon>
        <taxon>Streptophyta</taxon>
        <taxon>Embryophyta</taxon>
        <taxon>Tracheophyta</taxon>
        <taxon>Spermatophyta</taxon>
        <taxon>Magnoliopsida</taxon>
        <taxon>eudicotyledons</taxon>
        <taxon>Gunneridae</taxon>
        <taxon>Pentapetalae</taxon>
        <taxon>rosids</taxon>
        <taxon>fabids</taxon>
        <taxon>Malpighiales</taxon>
        <taxon>Passifloraceae</taxon>
        <taxon>Turnera</taxon>
    </lineage>
</organism>
<dbReference type="Gene3D" id="3.40.50.150">
    <property type="entry name" value="Vaccinia Virus protein VP39"/>
    <property type="match status" value="1"/>
</dbReference>
<keyword evidence="1" id="KW-0489">Methyltransferase</keyword>
<gene>
    <name evidence="1" type="primary">COQ3_3</name>
    <name evidence="1" type="ORF">Tsubulata_006975</name>
</gene>
<comment type="caution">
    <text evidence="1">The sequence shown here is derived from an EMBL/GenBank/DDBJ whole genome shotgun (WGS) entry which is preliminary data.</text>
</comment>
<evidence type="ECO:0000313" key="1">
    <source>
        <dbReference type="EMBL" id="KAJ4847022.1"/>
    </source>
</evidence>
<reference evidence="1" key="2">
    <citation type="journal article" date="2023" name="Plants (Basel)">
        <title>Annotation of the Turnera subulata (Passifloraceae) Draft Genome Reveals the S-Locus Evolved after the Divergence of Turneroideae from Passifloroideae in a Stepwise Manner.</title>
        <authorList>
            <person name="Henning P.M."/>
            <person name="Roalson E.H."/>
            <person name="Mir W."/>
            <person name="McCubbin A.G."/>
            <person name="Shore J.S."/>
        </authorList>
    </citation>
    <scope>NUCLEOTIDE SEQUENCE</scope>
    <source>
        <strain evidence="1">F60SS</strain>
    </source>
</reference>
<reference evidence="1" key="1">
    <citation type="submission" date="2022-02" db="EMBL/GenBank/DDBJ databases">
        <authorList>
            <person name="Henning P.M."/>
            <person name="McCubbin A.G."/>
            <person name="Shore J.S."/>
        </authorList>
    </citation>
    <scope>NUCLEOTIDE SEQUENCE</scope>
    <source>
        <strain evidence="1">F60SS</strain>
        <tissue evidence="1">Leaves</tissue>
    </source>
</reference>
<dbReference type="GO" id="GO:0008168">
    <property type="term" value="F:methyltransferase activity"/>
    <property type="evidence" value="ECO:0007669"/>
    <property type="project" value="UniProtKB-KW"/>
</dbReference>
<keyword evidence="1" id="KW-0808">Transferase</keyword>
<dbReference type="GO" id="GO:0032259">
    <property type="term" value="P:methylation"/>
    <property type="evidence" value="ECO:0007669"/>
    <property type="project" value="UniProtKB-KW"/>
</dbReference>
<dbReference type="AlphaFoldDB" id="A0A9Q0JN56"/>
<dbReference type="Proteomes" id="UP001141552">
    <property type="component" value="Unassembled WGS sequence"/>
</dbReference>
<sequence length="68" mass="7669">MVGFVQLPKGTHQWSSFLTPEELVLLLQHASINVKEMAGFVYNPLIGKWLMSDDISVNYIAFGTKNDK</sequence>
<dbReference type="InterPro" id="IPR029063">
    <property type="entry name" value="SAM-dependent_MTases_sf"/>
</dbReference>
<keyword evidence="2" id="KW-1185">Reference proteome</keyword>
<dbReference type="OrthoDB" id="3265906at2759"/>